<organism evidence="2 3">
    <name type="scientific">Sciurus vulgaris</name>
    <name type="common">Eurasian red squirrel</name>
    <dbReference type="NCBI Taxonomy" id="55149"/>
    <lineage>
        <taxon>Eukaryota</taxon>
        <taxon>Metazoa</taxon>
        <taxon>Chordata</taxon>
        <taxon>Craniata</taxon>
        <taxon>Vertebrata</taxon>
        <taxon>Euteleostomi</taxon>
        <taxon>Mammalia</taxon>
        <taxon>Eutheria</taxon>
        <taxon>Euarchontoglires</taxon>
        <taxon>Glires</taxon>
        <taxon>Rodentia</taxon>
        <taxon>Sciuromorpha</taxon>
        <taxon>Sciuridae</taxon>
        <taxon>Sciurinae</taxon>
        <taxon>Sciurini</taxon>
        <taxon>Sciurus</taxon>
    </lineage>
</organism>
<name>A0A8D2CY16_SCIVU</name>
<dbReference type="InterPro" id="IPR051757">
    <property type="entry name" value="Beta-gal_alpha2-3_sialyltrans"/>
</dbReference>
<sequence length="187" mass="21730">MKHCWKIFVLWIFWVFILWLVISYLDLAAESSPQEKQVCLIPWHCNCSWIRFRKCGCPSEYLNCSSCYHTVKEWNWFEACHEKTIGYLTRTKLLGWLGIHSVSKLRKVWQMLSKVIPRTLVHHFDFCWICALSEDSLILLGSGLSNTDHCMVFRNASDQGSWRQLLLSDLLATSNTVSDILGDGLVL</sequence>
<keyword evidence="1" id="KW-0812">Transmembrane</keyword>
<evidence type="ECO:0000313" key="2">
    <source>
        <dbReference type="Ensembl" id="ENSSVLP00005016476.1"/>
    </source>
</evidence>
<protein>
    <submittedName>
        <fullName evidence="2">Chromosome 20 open reading frame 173</fullName>
    </submittedName>
</protein>
<evidence type="ECO:0000313" key="3">
    <source>
        <dbReference type="Proteomes" id="UP000694564"/>
    </source>
</evidence>
<dbReference type="GeneTree" id="ENSGT00510000049503"/>
<reference evidence="2" key="1">
    <citation type="submission" date="2025-08" db="UniProtKB">
        <authorList>
            <consortium name="Ensembl"/>
        </authorList>
    </citation>
    <scope>IDENTIFICATION</scope>
</reference>
<gene>
    <name evidence="2" type="primary">C20orf173</name>
</gene>
<dbReference type="Ensembl" id="ENSSVLT00005018307.1">
    <property type="protein sequence ID" value="ENSSVLP00005016476.1"/>
    <property type="gene ID" value="ENSSVLG00005013087.1"/>
</dbReference>
<proteinExistence type="predicted"/>
<evidence type="ECO:0000256" key="1">
    <source>
        <dbReference type="SAM" id="Phobius"/>
    </source>
</evidence>
<dbReference type="PANTHER" id="PTHR46032:SF7">
    <property type="entry name" value="RIKEN CDNA 6430550D23 GENE"/>
    <property type="match status" value="1"/>
</dbReference>
<dbReference type="Proteomes" id="UP000694564">
    <property type="component" value="Chromosome 2"/>
</dbReference>
<dbReference type="PANTHER" id="PTHR46032">
    <property type="entry name" value="ALPHA-2,3-SIALYLTRANSFERASE ST3GAL I ISOFORM X1"/>
    <property type="match status" value="1"/>
</dbReference>
<keyword evidence="3" id="KW-1185">Reference proteome</keyword>
<accession>A0A8D2CY16</accession>
<dbReference type="AlphaFoldDB" id="A0A8D2CY16"/>
<dbReference type="GO" id="GO:0097503">
    <property type="term" value="P:sialylation"/>
    <property type="evidence" value="ECO:0007669"/>
    <property type="project" value="TreeGrafter"/>
</dbReference>
<dbReference type="GO" id="GO:0016020">
    <property type="term" value="C:membrane"/>
    <property type="evidence" value="ECO:0007669"/>
    <property type="project" value="TreeGrafter"/>
</dbReference>
<keyword evidence="1" id="KW-1133">Transmembrane helix</keyword>
<feature type="transmembrane region" description="Helical" evidence="1">
    <location>
        <begin position="7"/>
        <end position="25"/>
    </location>
</feature>
<keyword evidence="1" id="KW-0472">Membrane</keyword>
<reference evidence="2" key="2">
    <citation type="submission" date="2025-09" db="UniProtKB">
        <authorList>
            <consortium name="Ensembl"/>
        </authorList>
    </citation>
    <scope>IDENTIFICATION</scope>
</reference>
<dbReference type="GO" id="GO:0003836">
    <property type="term" value="F:beta-galactoside (CMP) alpha-2,3-sialyltransferase activity"/>
    <property type="evidence" value="ECO:0007669"/>
    <property type="project" value="TreeGrafter"/>
</dbReference>